<gene>
    <name evidence="2" type="ordered locus">Cyan7425_2942</name>
</gene>
<dbReference type="InterPro" id="IPR024072">
    <property type="entry name" value="DHFR-like_dom_sf"/>
</dbReference>
<dbReference type="GO" id="GO:0008703">
    <property type="term" value="F:5-amino-6-(5-phosphoribosylamino)uracil reductase activity"/>
    <property type="evidence" value="ECO:0007669"/>
    <property type="project" value="InterPro"/>
</dbReference>
<organism evidence="2">
    <name type="scientific">Cyanothece sp. (strain PCC 7425 / ATCC 29141)</name>
    <dbReference type="NCBI Taxonomy" id="395961"/>
    <lineage>
        <taxon>Bacteria</taxon>
        <taxon>Bacillati</taxon>
        <taxon>Cyanobacteriota</taxon>
        <taxon>Cyanophyceae</taxon>
        <taxon>Gomontiellales</taxon>
        <taxon>Cyanothecaceae</taxon>
        <taxon>Cyanothece</taxon>
    </lineage>
</organism>
<dbReference type="STRING" id="395961.Cyan7425_2942"/>
<accession>B8HL50</accession>
<dbReference type="PANTHER" id="PTHR38011">
    <property type="entry name" value="DIHYDROFOLATE REDUCTASE FAMILY PROTEIN (AFU_ORTHOLOGUE AFUA_8G06820)"/>
    <property type="match status" value="1"/>
</dbReference>
<dbReference type="InterPro" id="IPR050765">
    <property type="entry name" value="Riboflavin_Biosynth_HTPR"/>
</dbReference>
<protein>
    <submittedName>
        <fullName evidence="2">Bifunctional deaminase-reductase domain protein</fullName>
    </submittedName>
</protein>
<dbReference type="OrthoDB" id="195113at2"/>
<feature type="domain" description="Bacterial bifunctional deaminase-reductase C-terminal" evidence="1">
    <location>
        <begin position="4"/>
        <end position="167"/>
    </location>
</feature>
<dbReference type="KEGG" id="cyn:Cyan7425_2942"/>
<dbReference type="InterPro" id="IPR002734">
    <property type="entry name" value="RibDG_C"/>
</dbReference>
<dbReference type="GO" id="GO:0009231">
    <property type="term" value="P:riboflavin biosynthetic process"/>
    <property type="evidence" value="ECO:0007669"/>
    <property type="project" value="InterPro"/>
</dbReference>
<dbReference type="Pfam" id="PF01872">
    <property type="entry name" value="RibD_C"/>
    <property type="match status" value="1"/>
</dbReference>
<reference evidence="2" key="1">
    <citation type="submission" date="2009-01" db="EMBL/GenBank/DDBJ databases">
        <title>Complete sequence of chromosome Cyanothece sp. PCC 7425.</title>
        <authorList>
            <consortium name="US DOE Joint Genome Institute"/>
            <person name="Lucas S."/>
            <person name="Copeland A."/>
            <person name="Lapidus A."/>
            <person name="Glavina del Rio T."/>
            <person name="Dalin E."/>
            <person name="Tice H."/>
            <person name="Bruce D."/>
            <person name="Goodwin L."/>
            <person name="Pitluck S."/>
            <person name="Sims D."/>
            <person name="Meineke L."/>
            <person name="Brettin T."/>
            <person name="Detter J.C."/>
            <person name="Han C."/>
            <person name="Larimer F."/>
            <person name="Land M."/>
            <person name="Hauser L."/>
            <person name="Kyrpides N."/>
            <person name="Ovchinnikova G."/>
            <person name="Liberton M."/>
            <person name="Stoeckel J."/>
            <person name="Banerjee A."/>
            <person name="Singh A."/>
            <person name="Page L."/>
            <person name="Sato H."/>
            <person name="Zhao L."/>
            <person name="Sherman L."/>
            <person name="Pakrasi H."/>
            <person name="Richardson P."/>
        </authorList>
    </citation>
    <scope>NUCLEOTIDE SEQUENCE</scope>
    <source>
        <strain evidence="2">PCC 7425</strain>
    </source>
</reference>
<name>B8HL50_CYAP4</name>
<evidence type="ECO:0000259" key="1">
    <source>
        <dbReference type="Pfam" id="PF01872"/>
    </source>
</evidence>
<sequence length="177" mass="19318">MVEIIYYVATSVDGYIATPEGGVEWLSPFESKDEDYGYAEFYASVDGLLLGRRTYEQALGFGEWPYAGKPCWVCSKQQLQPTQLQVNVTDKAPGAIVTELAQLGLRRVWLVGGGELAGAFQRQGLLDEYIISVIPVVLGAGISLFGPSSSMLSLKLTSCQSFPRGVVQLHYRRDASA</sequence>
<dbReference type="HOGENOM" id="CLU_043966_4_2_3"/>
<dbReference type="EMBL" id="CP001344">
    <property type="protein sequence ID" value="ACL45282.1"/>
    <property type="molecule type" value="Genomic_DNA"/>
</dbReference>
<dbReference type="SUPFAM" id="SSF53597">
    <property type="entry name" value="Dihydrofolate reductase-like"/>
    <property type="match status" value="1"/>
</dbReference>
<dbReference type="PANTHER" id="PTHR38011:SF11">
    <property type="entry name" value="2,5-DIAMINO-6-RIBOSYLAMINO-4(3H)-PYRIMIDINONE 5'-PHOSPHATE REDUCTASE"/>
    <property type="match status" value="1"/>
</dbReference>
<proteinExistence type="predicted"/>
<dbReference type="AlphaFoldDB" id="B8HL50"/>
<dbReference type="Gene3D" id="3.40.430.10">
    <property type="entry name" value="Dihydrofolate Reductase, subunit A"/>
    <property type="match status" value="1"/>
</dbReference>
<evidence type="ECO:0000313" key="2">
    <source>
        <dbReference type="EMBL" id="ACL45282.1"/>
    </source>
</evidence>
<dbReference type="eggNOG" id="COG0262">
    <property type="taxonomic scope" value="Bacteria"/>
</dbReference>